<evidence type="ECO:0000256" key="1">
    <source>
        <dbReference type="ARBA" id="ARBA00005367"/>
    </source>
</evidence>
<comment type="similarity">
    <text evidence="1">Belongs to the UPF0231 family.</text>
</comment>
<sequence>MEYEFSQDFTGPEARFSMGHEALGYWLTQEVGDRADKIASLFKALNDLTQGTAWDFVLDGFEYDLLLSRNDATVKAHSLNAGDEADLEEDMDFYDAESSARCGLEDFASLLKDWAEFVGYAG</sequence>
<comment type="caution">
    <text evidence="2">The sequence shown here is derived from an EMBL/GenBank/DDBJ whole genome shotgun (WGS) entry which is preliminary data.</text>
</comment>
<dbReference type="AlphaFoldDB" id="A0A8J7FVC2"/>
<name>A0A8J7FVC2_9GAMM</name>
<dbReference type="EMBL" id="JADEYS010000011">
    <property type="protein sequence ID" value="MBE9398025.1"/>
    <property type="molecule type" value="Genomic_DNA"/>
</dbReference>
<accession>A0A8J7FVC2</accession>
<gene>
    <name evidence="2" type="ORF">IOQ59_12225</name>
</gene>
<dbReference type="Pfam" id="PF06062">
    <property type="entry name" value="UPF0231"/>
    <property type="match status" value="1"/>
</dbReference>
<evidence type="ECO:0000313" key="3">
    <source>
        <dbReference type="Proteomes" id="UP000640333"/>
    </source>
</evidence>
<protein>
    <submittedName>
        <fullName evidence="2">YacL family protein</fullName>
    </submittedName>
</protein>
<dbReference type="RefSeq" id="WP_193953660.1">
    <property type="nucleotide sequence ID" value="NZ_JADEYS010000011.1"/>
</dbReference>
<keyword evidence="3" id="KW-1185">Reference proteome</keyword>
<organism evidence="2 3">
    <name type="scientific">Pontibacterium sinense</name>
    <dbReference type="NCBI Taxonomy" id="2781979"/>
    <lineage>
        <taxon>Bacteria</taxon>
        <taxon>Pseudomonadati</taxon>
        <taxon>Pseudomonadota</taxon>
        <taxon>Gammaproteobacteria</taxon>
        <taxon>Oceanospirillales</taxon>
        <taxon>Oceanospirillaceae</taxon>
        <taxon>Pontibacterium</taxon>
    </lineage>
</organism>
<dbReference type="InterPro" id="IPR008249">
    <property type="entry name" value="UPF0231"/>
</dbReference>
<dbReference type="Proteomes" id="UP000640333">
    <property type="component" value="Unassembled WGS sequence"/>
</dbReference>
<evidence type="ECO:0000313" key="2">
    <source>
        <dbReference type="EMBL" id="MBE9398025.1"/>
    </source>
</evidence>
<reference evidence="2" key="1">
    <citation type="submission" date="2020-10" db="EMBL/GenBank/DDBJ databases">
        <title>Bacterium isolated from coastal waters sediment.</title>
        <authorList>
            <person name="Chen R.-J."/>
            <person name="Lu D.-C."/>
            <person name="Zhu K.-L."/>
            <person name="Du Z.-J."/>
        </authorList>
    </citation>
    <scope>NUCLEOTIDE SEQUENCE</scope>
    <source>
        <strain evidence="2">N1Y112</strain>
    </source>
</reference>
<dbReference type="PIRSF" id="PIRSF006287">
    <property type="entry name" value="UCP006287"/>
    <property type="match status" value="1"/>
</dbReference>
<proteinExistence type="inferred from homology"/>